<dbReference type="EMBL" id="JAJLJH010000001">
    <property type="protein sequence ID" value="MCK9684825.1"/>
    <property type="molecule type" value="Genomic_DNA"/>
</dbReference>
<dbReference type="Gene3D" id="3.40.50.2300">
    <property type="match status" value="1"/>
</dbReference>
<dbReference type="SUPFAM" id="SSF52172">
    <property type="entry name" value="CheY-like"/>
    <property type="match status" value="1"/>
</dbReference>
<protein>
    <submittedName>
        <fullName evidence="4">Response regulator</fullName>
    </submittedName>
</protein>
<dbReference type="PANTHER" id="PTHR44591">
    <property type="entry name" value="STRESS RESPONSE REGULATOR PROTEIN 1"/>
    <property type="match status" value="1"/>
</dbReference>
<dbReference type="PROSITE" id="PS50110">
    <property type="entry name" value="RESPONSE_REGULATORY"/>
    <property type="match status" value="1"/>
</dbReference>
<dbReference type="InterPro" id="IPR001789">
    <property type="entry name" value="Sig_transdc_resp-reg_receiver"/>
</dbReference>
<dbReference type="Pfam" id="PF00072">
    <property type="entry name" value="Response_reg"/>
    <property type="match status" value="1"/>
</dbReference>
<reference evidence="4" key="1">
    <citation type="submission" date="2021-11" db="EMBL/GenBank/DDBJ databases">
        <title>BS-T2-15 a new species belonging to the Comamonadaceae family isolated from the soil of a French oak forest.</title>
        <authorList>
            <person name="Mieszkin S."/>
            <person name="Alain K."/>
        </authorList>
    </citation>
    <scope>NUCLEOTIDE SEQUENCE</scope>
    <source>
        <strain evidence="4">BS-T2-15</strain>
    </source>
</reference>
<evidence type="ECO:0000313" key="4">
    <source>
        <dbReference type="EMBL" id="MCK9684825.1"/>
    </source>
</evidence>
<gene>
    <name evidence="4" type="ORF">LPC04_03795</name>
</gene>
<feature type="domain" description="Response regulatory" evidence="3">
    <location>
        <begin position="3"/>
        <end position="119"/>
    </location>
</feature>
<dbReference type="Proteomes" id="UP001139353">
    <property type="component" value="Unassembled WGS sequence"/>
</dbReference>
<comment type="caution">
    <text evidence="4">The sequence shown here is derived from an EMBL/GenBank/DDBJ whole genome shotgun (WGS) entry which is preliminary data.</text>
</comment>
<keyword evidence="1 2" id="KW-0597">Phosphoprotein</keyword>
<name>A0A9X1YG59_9BURK</name>
<dbReference type="InterPro" id="IPR011006">
    <property type="entry name" value="CheY-like_superfamily"/>
</dbReference>
<sequence length="126" mass="13569">MTRILVVDDLKDVTESMSLLFEALGHDTRTAADGQQGVAIATEFEPAIIFMDLDMPVLNGYEGARAIRSAPLPQQPFLIALTAAHGVAIEVATRAVGFDFYLRKPADTNALLALVADLSTRTRQAP</sequence>
<evidence type="ECO:0000256" key="2">
    <source>
        <dbReference type="PROSITE-ProRule" id="PRU00169"/>
    </source>
</evidence>
<dbReference type="AlphaFoldDB" id="A0A9X1YG59"/>
<evidence type="ECO:0000256" key="1">
    <source>
        <dbReference type="ARBA" id="ARBA00022553"/>
    </source>
</evidence>
<keyword evidence="5" id="KW-1185">Reference proteome</keyword>
<dbReference type="PANTHER" id="PTHR44591:SF3">
    <property type="entry name" value="RESPONSE REGULATORY DOMAIN-CONTAINING PROTEIN"/>
    <property type="match status" value="1"/>
</dbReference>
<dbReference type="SMART" id="SM00448">
    <property type="entry name" value="REC"/>
    <property type="match status" value="1"/>
</dbReference>
<proteinExistence type="predicted"/>
<dbReference type="GO" id="GO:0000160">
    <property type="term" value="P:phosphorelay signal transduction system"/>
    <property type="evidence" value="ECO:0007669"/>
    <property type="project" value="InterPro"/>
</dbReference>
<evidence type="ECO:0000313" key="5">
    <source>
        <dbReference type="Proteomes" id="UP001139353"/>
    </source>
</evidence>
<accession>A0A9X1YG59</accession>
<dbReference type="InterPro" id="IPR050595">
    <property type="entry name" value="Bact_response_regulator"/>
</dbReference>
<feature type="modified residue" description="4-aspartylphosphate" evidence="2">
    <location>
        <position position="52"/>
    </location>
</feature>
<evidence type="ECO:0000259" key="3">
    <source>
        <dbReference type="PROSITE" id="PS50110"/>
    </source>
</evidence>
<dbReference type="RefSeq" id="WP_275680847.1">
    <property type="nucleotide sequence ID" value="NZ_JAJLJH010000001.1"/>
</dbReference>
<organism evidence="4 5">
    <name type="scientific">Scleromatobacter humisilvae</name>
    <dbReference type="NCBI Taxonomy" id="2897159"/>
    <lineage>
        <taxon>Bacteria</taxon>
        <taxon>Pseudomonadati</taxon>
        <taxon>Pseudomonadota</taxon>
        <taxon>Betaproteobacteria</taxon>
        <taxon>Burkholderiales</taxon>
        <taxon>Sphaerotilaceae</taxon>
        <taxon>Scleromatobacter</taxon>
    </lineage>
</organism>